<dbReference type="Proteomes" id="UP001213799">
    <property type="component" value="Unassembled WGS sequence"/>
</dbReference>
<dbReference type="AlphaFoldDB" id="A0AAD6DL13"/>
<gene>
    <name evidence="1" type="ORF">N7537_011061</name>
</gene>
<evidence type="ECO:0000313" key="1">
    <source>
        <dbReference type="EMBL" id="KAJ5588383.1"/>
    </source>
</evidence>
<dbReference type="EMBL" id="JAQJAE010000006">
    <property type="protein sequence ID" value="KAJ5588383.1"/>
    <property type="molecule type" value="Genomic_DNA"/>
</dbReference>
<comment type="caution">
    <text evidence="1">The sequence shown here is derived from an EMBL/GenBank/DDBJ whole genome shotgun (WGS) entry which is preliminary data.</text>
</comment>
<dbReference type="GeneID" id="81592357"/>
<organism evidence="1 2">
    <name type="scientific">Penicillium hordei</name>
    <dbReference type="NCBI Taxonomy" id="40994"/>
    <lineage>
        <taxon>Eukaryota</taxon>
        <taxon>Fungi</taxon>
        <taxon>Dikarya</taxon>
        <taxon>Ascomycota</taxon>
        <taxon>Pezizomycotina</taxon>
        <taxon>Eurotiomycetes</taxon>
        <taxon>Eurotiomycetidae</taxon>
        <taxon>Eurotiales</taxon>
        <taxon>Aspergillaceae</taxon>
        <taxon>Penicillium</taxon>
    </lineage>
</organism>
<accession>A0AAD6DL13</accession>
<reference evidence="1" key="1">
    <citation type="journal article" date="2023" name="IMA Fungus">
        <title>Comparative genomic study of the Penicillium genus elucidates a diverse pangenome and 15 lateral gene transfer events.</title>
        <authorList>
            <person name="Petersen C."/>
            <person name="Sorensen T."/>
            <person name="Nielsen M.R."/>
            <person name="Sondergaard T.E."/>
            <person name="Sorensen J.L."/>
            <person name="Fitzpatrick D.A."/>
            <person name="Frisvad J.C."/>
            <person name="Nielsen K.L."/>
        </authorList>
    </citation>
    <scope>NUCLEOTIDE SEQUENCE</scope>
    <source>
        <strain evidence="1">IBT 12815</strain>
    </source>
</reference>
<reference evidence="1" key="2">
    <citation type="submission" date="2023-01" db="EMBL/GenBank/DDBJ databases">
        <authorList>
            <person name="Petersen C."/>
        </authorList>
    </citation>
    <scope>NUCLEOTIDE SEQUENCE</scope>
    <source>
        <strain evidence="1">IBT 12815</strain>
    </source>
</reference>
<keyword evidence="2" id="KW-1185">Reference proteome</keyword>
<name>A0AAD6DL13_9EURO</name>
<protein>
    <submittedName>
        <fullName evidence="1">Uncharacterized protein</fullName>
    </submittedName>
</protein>
<dbReference type="RefSeq" id="XP_056747402.1">
    <property type="nucleotide sequence ID" value="XM_056902115.1"/>
</dbReference>
<sequence length="76" mass="8651">MLEKHLIDTSIISSVFILNRIYIVPVFGGGRPKAIVFLLLHTGSPDHFGLWRVSVSNKRYRGESVCTELPRRGRSR</sequence>
<proteinExistence type="predicted"/>
<evidence type="ECO:0000313" key="2">
    <source>
        <dbReference type="Proteomes" id="UP001213799"/>
    </source>
</evidence>